<feature type="transmembrane region" description="Helical" evidence="1">
    <location>
        <begin position="30"/>
        <end position="50"/>
    </location>
</feature>
<protein>
    <submittedName>
        <fullName evidence="2">Uncharacterized protein</fullName>
    </submittedName>
</protein>
<keyword evidence="1" id="KW-1133">Transmembrane helix</keyword>
<name>A0A0E9UMB1_ANGAN</name>
<dbReference type="AlphaFoldDB" id="A0A0E9UMB1"/>
<proteinExistence type="predicted"/>
<sequence>MHACNSNLNYFIFIYFFVFIFLGWESLYLYVWANIKFLSLILHFGFFLMLQ</sequence>
<evidence type="ECO:0000256" key="1">
    <source>
        <dbReference type="SAM" id="Phobius"/>
    </source>
</evidence>
<keyword evidence="1" id="KW-0812">Transmembrane</keyword>
<keyword evidence="1" id="KW-0472">Membrane</keyword>
<reference evidence="2" key="2">
    <citation type="journal article" date="2015" name="Fish Shellfish Immunol.">
        <title>Early steps in the European eel (Anguilla anguilla)-Vibrio vulnificus interaction in the gills: Role of the RtxA13 toxin.</title>
        <authorList>
            <person name="Callol A."/>
            <person name="Pajuelo D."/>
            <person name="Ebbesson L."/>
            <person name="Teles M."/>
            <person name="MacKenzie S."/>
            <person name="Amaro C."/>
        </authorList>
    </citation>
    <scope>NUCLEOTIDE SEQUENCE</scope>
</reference>
<organism evidence="2">
    <name type="scientific">Anguilla anguilla</name>
    <name type="common">European freshwater eel</name>
    <name type="synonym">Muraena anguilla</name>
    <dbReference type="NCBI Taxonomy" id="7936"/>
    <lineage>
        <taxon>Eukaryota</taxon>
        <taxon>Metazoa</taxon>
        <taxon>Chordata</taxon>
        <taxon>Craniata</taxon>
        <taxon>Vertebrata</taxon>
        <taxon>Euteleostomi</taxon>
        <taxon>Actinopterygii</taxon>
        <taxon>Neopterygii</taxon>
        <taxon>Teleostei</taxon>
        <taxon>Anguilliformes</taxon>
        <taxon>Anguillidae</taxon>
        <taxon>Anguilla</taxon>
    </lineage>
</organism>
<reference evidence="2" key="1">
    <citation type="submission" date="2014-11" db="EMBL/GenBank/DDBJ databases">
        <authorList>
            <person name="Amaro Gonzalez C."/>
        </authorList>
    </citation>
    <scope>NUCLEOTIDE SEQUENCE</scope>
</reference>
<feature type="transmembrane region" description="Helical" evidence="1">
    <location>
        <begin position="7"/>
        <end position="24"/>
    </location>
</feature>
<dbReference type="EMBL" id="GBXM01042469">
    <property type="protein sequence ID" value="JAH66108.1"/>
    <property type="molecule type" value="Transcribed_RNA"/>
</dbReference>
<accession>A0A0E9UMB1</accession>
<evidence type="ECO:0000313" key="2">
    <source>
        <dbReference type="EMBL" id="JAH66108.1"/>
    </source>
</evidence>